<dbReference type="InterPro" id="IPR030678">
    <property type="entry name" value="Peptide/Ni-bd"/>
</dbReference>
<feature type="chain" id="PRO_5003359395" evidence="5">
    <location>
        <begin position="27"/>
        <end position="537"/>
    </location>
</feature>
<evidence type="ECO:0000256" key="3">
    <source>
        <dbReference type="ARBA" id="ARBA00022448"/>
    </source>
</evidence>
<keyword evidence="8" id="KW-1185">Reference proteome</keyword>
<dbReference type="Proteomes" id="UP000003240">
    <property type="component" value="Unassembled WGS sequence"/>
</dbReference>
<comment type="similarity">
    <text evidence="2">Belongs to the bacterial solute-binding protein 5 family.</text>
</comment>
<comment type="caution">
    <text evidence="7">The sequence shown here is derived from an EMBL/GenBank/DDBJ whole genome shotgun (WGS) entry which is preliminary data.</text>
</comment>
<dbReference type="GO" id="GO:0015833">
    <property type="term" value="P:peptide transport"/>
    <property type="evidence" value="ECO:0007669"/>
    <property type="project" value="TreeGrafter"/>
</dbReference>
<dbReference type="PIRSF" id="PIRSF002741">
    <property type="entry name" value="MppA"/>
    <property type="match status" value="1"/>
</dbReference>
<feature type="domain" description="Solute-binding protein family 5" evidence="6">
    <location>
        <begin position="74"/>
        <end position="460"/>
    </location>
</feature>
<evidence type="ECO:0000256" key="4">
    <source>
        <dbReference type="ARBA" id="ARBA00022729"/>
    </source>
</evidence>
<accession>F7NGP2</accession>
<dbReference type="PANTHER" id="PTHR30290">
    <property type="entry name" value="PERIPLASMIC BINDING COMPONENT OF ABC TRANSPORTER"/>
    <property type="match status" value="1"/>
</dbReference>
<dbReference type="STRING" id="1009370.ALO_06150"/>
<dbReference type="CDD" id="cd08504">
    <property type="entry name" value="PBP2_OppA"/>
    <property type="match status" value="1"/>
</dbReference>
<evidence type="ECO:0000256" key="1">
    <source>
        <dbReference type="ARBA" id="ARBA00004196"/>
    </source>
</evidence>
<dbReference type="InterPro" id="IPR039424">
    <property type="entry name" value="SBP_5"/>
</dbReference>
<dbReference type="GO" id="GO:0043190">
    <property type="term" value="C:ATP-binding cassette (ABC) transporter complex"/>
    <property type="evidence" value="ECO:0007669"/>
    <property type="project" value="InterPro"/>
</dbReference>
<proteinExistence type="inferred from homology"/>
<dbReference type="PROSITE" id="PS51257">
    <property type="entry name" value="PROKAR_LIPOPROTEIN"/>
    <property type="match status" value="1"/>
</dbReference>
<evidence type="ECO:0000313" key="8">
    <source>
        <dbReference type="Proteomes" id="UP000003240"/>
    </source>
</evidence>
<evidence type="ECO:0000256" key="5">
    <source>
        <dbReference type="SAM" id="SignalP"/>
    </source>
</evidence>
<evidence type="ECO:0000259" key="6">
    <source>
        <dbReference type="Pfam" id="PF00496"/>
    </source>
</evidence>
<dbReference type="GO" id="GO:1904680">
    <property type="term" value="F:peptide transmembrane transporter activity"/>
    <property type="evidence" value="ECO:0007669"/>
    <property type="project" value="TreeGrafter"/>
</dbReference>
<dbReference type="AlphaFoldDB" id="F7NGP2"/>
<dbReference type="GO" id="GO:0030288">
    <property type="term" value="C:outer membrane-bounded periplasmic space"/>
    <property type="evidence" value="ECO:0007669"/>
    <property type="project" value="UniProtKB-ARBA"/>
</dbReference>
<dbReference type="OrthoDB" id="9801912at2"/>
<dbReference type="Gene3D" id="3.40.190.10">
    <property type="entry name" value="Periplasmic binding protein-like II"/>
    <property type="match status" value="1"/>
</dbReference>
<evidence type="ECO:0000313" key="7">
    <source>
        <dbReference type="EMBL" id="EGO64846.1"/>
    </source>
</evidence>
<sequence>MSWKKGCSLFLAAVLLLSLTAGCGGAKDTSGKMMRIATGAEPETLDPRKSTGIPEALIQNQIFEGLCSRDKNSNPVPGVAEKWDISDDGLKYVFHLRANAKWSNGDPVTAQDFEYAWKTLLSPEMASRYADQLYYLKNGAAYNKQQNGITADQVGVKALNDRTLEVTLEKPTAFFLALLGHHTYFPVHKKTVEANPDWIKEPATIISNGPFKMAAWVHNSKIELVKNEHYWDAGKLKLDKLDVTLSDNATTVLAMFENNQLDLAIRPEPPVAEVPRLLKENKLKIYPYLGIYYYAINVTKPPLDNVKLRQALALAIDRQAIVDNITRSGQIPAMALVPFGLSDAKAGEDFRKVGGDYFKDKDFATAKKLLAEAGYPDGKGLPALTILYNTLDQHKAIAEAIQEMWKKNLGIEVNLVNQEWKVYLASLRQGDYLIGRAGWIGDYTDPMNFADLLMTDAGNNHSKWSSKQYDDLVNQAKATLDPTSRMKAMHDAEKILMDEMPIIPIYFYTLLNLEKPNVKGIVRNVDGNVYLKEAFLE</sequence>
<dbReference type="Gene3D" id="3.90.76.10">
    <property type="entry name" value="Dipeptide-binding Protein, Domain 1"/>
    <property type="match status" value="1"/>
</dbReference>
<dbReference type="RefSeq" id="WP_004093861.1">
    <property type="nucleotide sequence ID" value="NZ_AFGF01000049.1"/>
</dbReference>
<protein>
    <submittedName>
        <fullName evidence="7">Extracellular solute-binding protein family 5</fullName>
    </submittedName>
</protein>
<keyword evidence="3" id="KW-0813">Transport</keyword>
<dbReference type="InterPro" id="IPR000914">
    <property type="entry name" value="SBP_5_dom"/>
</dbReference>
<reference evidence="7 8" key="1">
    <citation type="journal article" date="2011" name="EMBO J.">
        <title>Structural diversity of bacterial flagellar motors.</title>
        <authorList>
            <person name="Chen S."/>
            <person name="Beeby M."/>
            <person name="Murphy G.E."/>
            <person name="Leadbetter J.R."/>
            <person name="Hendrixson D.R."/>
            <person name="Briegel A."/>
            <person name="Li Z."/>
            <person name="Shi J."/>
            <person name="Tocheva E.I."/>
            <person name="Muller A."/>
            <person name="Dobro M.J."/>
            <person name="Jensen G.J."/>
        </authorList>
    </citation>
    <scope>NUCLEOTIDE SEQUENCE [LARGE SCALE GENOMIC DNA]</scope>
    <source>
        <strain evidence="7 8">DSM 6540</strain>
    </source>
</reference>
<name>F7NGP2_9FIRM</name>
<dbReference type="EMBL" id="AFGF01000049">
    <property type="protein sequence ID" value="EGO64846.1"/>
    <property type="molecule type" value="Genomic_DNA"/>
</dbReference>
<dbReference type="FunFam" id="3.90.76.10:FF:000001">
    <property type="entry name" value="Oligopeptide ABC transporter substrate-binding protein"/>
    <property type="match status" value="1"/>
</dbReference>
<dbReference type="Pfam" id="PF00496">
    <property type="entry name" value="SBP_bac_5"/>
    <property type="match status" value="1"/>
</dbReference>
<keyword evidence="4 5" id="KW-0732">Signal</keyword>
<dbReference type="FunFam" id="3.10.105.10:FF:000001">
    <property type="entry name" value="Oligopeptide ABC transporter, oligopeptide-binding protein"/>
    <property type="match status" value="1"/>
</dbReference>
<dbReference type="SUPFAM" id="SSF53850">
    <property type="entry name" value="Periplasmic binding protein-like II"/>
    <property type="match status" value="1"/>
</dbReference>
<organism evidence="7 8">
    <name type="scientific">Acetonema longum DSM 6540</name>
    <dbReference type="NCBI Taxonomy" id="1009370"/>
    <lineage>
        <taxon>Bacteria</taxon>
        <taxon>Bacillati</taxon>
        <taxon>Bacillota</taxon>
        <taxon>Negativicutes</taxon>
        <taxon>Acetonemataceae</taxon>
        <taxon>Acetonema</taxon>
    </lineage>
</organism>
<dbReference type="PANTHER" id="PTHR30290:SF79">
    <property type="entry name" value="DIPEPTIDE-BINDING PROTEIN DPPE"/>
    <property type="match status" value="1"/>
</dbReference>
<dbReference type="eggNOG" id="COG4166">
    <property type="taxonomic scope" value="Bacteria"/>
</dbReference>
<comment type="subcellular location">
    <subcellularLocation>
        <location evidence="1">Cell envelope</location>
    </subcellularLocation>
</comment>
<gene>
    <name evidence="7" type="ORF">ALO_06150</name>
</gene>
<evidence type="ECO:0000256" key="2">
    <source>
        <dbReference type="ARBA" id="ARBA00005695"/>
    </source>
</evidence>
<feature type="signal peptide" evidence="5">
    <location>
        <begin position="1"/>
        <end position="26"/>
    </location>
</feature>
<dbReference type="Gene3D" id="3.10.105.10">
    <property type="entry name" value="Dipeptide-binding Protein, Domain 3"/>
    <property type="match status" value="1"/>
</dbReference>